<dbReference type="Gene3D" id="1.20.5.1930">
    <property type="match status" value="1"/>
</dbReference>
<evidence type="ECO:0000259" key="7">
    <source>
        <dbReference type="PROSITE" id="PS50109"/>
    </source>
</evidence>
<reference evidence="9" key="2">
    <citation type="submission" date="2011-02" db="EMBL/GenBank/DDBJ databases">
        <title>The complete genome of Fluviicola taffensis DSM 16823.</title>
        <authorList>
            <consortium name="US DOE Joint Genome Institute (JGI-PGF)"/>
            <person name="Lucas S."/>
            <person name="Copeland A."/>
            <person name="Lapidus A."/>
            <person name="Bruce D."/>
            <person name="Goodwin L."/>
            <person name="Pitluck S."/>
            <person name="Kyrpides N."/>
            <person name="Mavromatis K."/>
            <person name="Ivanova N."/>
            <person name="Mikhailova N."/>
            <person name="Pagani I."/>
            <person name="Chertkov O."/>
            <person name="Detter J.C."/>
            <person name="Han C."/>
            <person name="Tapia R."/>
            <person name="Land M."/>
            <person name="Hauser L."/>
            <person name="Markowitz V."/>
            <person name="Cheng J.-F."/>
            <person name="Hugenholtz P."/>
            <person name="Woyke T."/>
            <person name="Wu D."/>
            <person name="Tindall B."/>
            <person name="Pomrenke H.G."/>
            <person name="Brambilla E."/>
            <person name="Klenk H.-P."/>
            <person name="Eisen J.A."/>
        </authorList>
    </citation>
    <scope>NUCLEOTIDE SEQUENCE [LARGE SCALE GENOMIC DNA]</scope>
    <source>
        <strain evidence="9">DSM 16823 / RW262 / RW262</strain>
    </source>
</reference>
<keyword evidence="9" id="KW-1185">Reference proteome</keyword>
<protein>
    <recommendedName>
        <fullName evidence="2">histidine kinase</fullName>
        <ecNumber evidence="2">2.7.13.3</ecNumber>
    </recommendedName>
</protein>
<evidence type="ECO:0000256" key="3">
    <source>
        <dbReference type="ARBA" id="ARBA00022679"/>
    </source>
</evidence>
<keyword evidence="5" id="KW-0902">Two-component regulatory system</keyword>
<evidence type="ECO:0000256" key="5">
    <source>
        <dbReference type="ARBA" id="ARBA00023012"/>
    </source>
</evidence>
<dbReference type="InterPro" id="IPR036890">
    <property type="entry name" value="HATPase_C_sf"/>
</dbReference>
<dbReference type="GO" id="GO:0000160">
    <property type="term" value="P:phosphorelay signal transduction system"/>
    <property type="evidence" value="ECO:0007669"/>
    <property type="project" value="UniProtKB-KW"/>
</dbReference>
<dbReference type="EMBL" id="CP002542">
    <property type="protein sequence ID" value="AEA43228.1"/>
    <property type="molecule type" value="Genomic_DNA"/>
</dbReference>
<dbReference type="PANTHER" id="PTHR24421:SF10">
    <property type="entry name" value="NITRATE_NITRITE SENSOR PROTEIN NARQ"/>
    <property type="match status" value="1"/>
</dbReference>
<dbReference type="eggNOG" id="COG4585">
    <property type="taxonomic scope" value="Bacteria"/>
</dbReference>
<evidence type="ECO:0000256" key="1">
    <source>
        <dbReference type="ARBA" id="ARBA00000085"/>
    </source>
</evidence>
<feature type="domain" description="Histidine kinase" evidence="7">
    <location>
        <begin position="77"/>
        <end position="265"/>
    </location>
</feature>
<dbReference type="CDD" id="cd16917">
    <property type="entry name" value="HATPase_UhpB-NarQ-NarX-like"/>
    <property type="match status" value="1"/>
</dbReference>
<dbReference type="InterPro" id="IPR003594">
    <property type="entry name" value="HATPase_dom"/>
</dbReference>
<accession>F2IBE2</accession>
<sequence precursor="true">MRNMAQQVPSNLGFLLIIASLAMFILALSIIVFAVLYQQKMRRKKQEMVQLELNYKNDLVQAILDAKEIEQRRIAIELHDDIGSSLTALKLSFASLPIDDNERKFLNEGVQISINKIRSLSNRLLPTILEELGLIPAVKSLINTLAQQISNVDFSVIAVNDPKSNSQTREVNLAVYRILQELINNILKYAEATNIEITLEQNEEGIQLSVTDNGIGFIPTKEDKLKSQSLGLKNIESRSQQIDAQIEYELLKPGTKVVLKWKAKEISE</sequence>
<evidence type="ECO:0000256" key="6">
    <source>
        <dbReference type="SAM" id="Phobius"/>
    </source>
</evidence>
<gene>
    <name evidence="8" type="ordered locus">Fluta_1233</name>
</gene>
<dbReference type="InterPro" id="IPR005467">
    <property type="entry name" value="His_kinase_dom"/>
</dbReference>
<evidence type="ECO:0000256" key="2">
    <source>
        <dbReference type="ARBA" id="ARBA00012438"/>
    </source>
</evidence>
<dbReference type="SMART" id="SM00387">
    <property type="entry name" value="HATPase_c"/>
    <property type="match status" value="1"/>
</dbReference>
<dbReference type="SUPFAM" id="SSF55874">
    <property type="entry name" value="ATPase domain of HSP90 chaperone/DNA topoisomerase II/histidine kinase"/>
    <property type="match status" value="1"/>
</dbReference>
<dbReference type="STRING" id="755732.Fluta_1233"/>
<dbReference type="HOGENOM" id="CLU_000445_20_6_10"/>
<reference evidence="8 9" key="1">
    <citation type="journal article" date="2011" name="Stand. Genomic Sci.">
        <title>Complete genome sequence of the gliding freshwater bacterium Fluviicola taffensis type strain (RW262).</title>
        <authorList>
            <person name="Woyke T."/>
            <person name="Chertkov O."/>
            <person name="Lapidus A."/>
            <person name="Nolan M."/>
            <person name="Lucas S."/>
            <person name="Del Rio T.G."/>
            <person name="Tice H."/>
            <person name="Cheng J.F."/>
            <person name="Tapia R."/>
            <person name="Han C."/>
            <person name="Goodwin L."/>
            <person name="Pitluck S."/>
            <person name="Liolios K."/>
            <person name="Pagani I."/>
            <person name="Ivanova N."/>
            <person name="Huntemann M."/>
            <person name="Mavromatis K."/>
            <person name="Mikhailova N."/>
            <person name="Pati A."/>
            <person name="Chen A."/>
            <person name="Palaniappan K."/>
            <person name="Land M."/>
            <person name="Hauser L."/>
            <person name="Brambilla E.M."/>
            <person name="Rohde M."/>
            <person name="Mwirichia R."/>
            <person name="Sikorski J."/>
            <person name="Tindall B.J."/>
            <person name="Goker M."/>
            <person name="Bristow J."/>
            <person name="Eisen J.A."/>
            <person name="Markowitz V."/>
            <person name="Hugenholtz P."/>
            <person name="Klenk H.P."/>
            <person name="Kyrpides N.C."/>
        </authorList>
    </citation>
    <scope>NUCLEOTIDE SEQUENCE [LARGE SCALE GENOMIC DNA]</scope>
    <source>
        <strain evidence="9">DSM 16823 / RW262 / RW262</strain>
    </source>
</reference>
<keyword evidence="3" id="KW-0808">Transferase</keyword>
<dbReference type="OrthoDB" id="9778366at2"/>
<dbReference type="Proteomes" id="UP000007463">
    <property type="component" value="Chromosome"/>
</dbReference>
<evidence type="ECO:0000313" key="9">
    <source>
        <dbReference type="Proteomes" id="UP000007463"/>
    </source>
</evidence>
<keyword evidence="6" id="KW-0472">Membrane</keyword>
<evidence type="ECO:0000256" key="4">
    <source>
        <dbReference type="ARBA" id="ARBA00022777"/>
    </source>
</evidence>
<comment type="catalytic activity">
    <reaction evidence="1">
        <text>ATP + protein L-histidine = ADP + protein N-phospho-L-histidine.</text>
        <dbReference type="EC" id="2.7.13.3"/>
    </reaction>
</comment>
<dbReference type="InterPro" id="IPR050482">
    <property type="entry name" value="Sensor_HK_TwoCompSys"/>
</dbReference>
<proteinExistence type="predicted"/>
<keyword evidence="4 8" id="KW-0418">Kinase</keyword>
<keyword evidence="6" id="KW-0812">Transmembrane</keyword>
<dbReference type="EC" id="2.7.13.3" evidence="2"/>
<dbReference type="KEGG" id="fte:Fluta_1233"/>
<dbReference type="PROSITE" id="PS50109">
    <property type="entry name" value="HIS_KIN"/>
    <property type="match status" value="1"/>
</dbReference>
<keyword evidence="6" id="KW-1133">Transmembrane helix</keyword>
<dbReference type="Pfam" id="PF02518">
    <property type="entry name" value="HATPase_c"/>
    <property type="match status" value="1"/>
</dbReference>
<dbReference type="AlphaFoldDB" id="F2IBE2"/>
<dbReference type="Gene3D" id="3.30.565.10">
    <property type="entry name" value="Histidine kinase-like ATPase, C-terminal domain"/>
    <property type="match status" value="1"/>
</dbReference>
<dbReference type="GO" id="GO:0004673">
    <property type="term" value="F:protein histidine kinase activity"/>
    <property type="evidence" value="ECO:0007669"/>
    <property type="project" value="UniProtKB-EC"/>
</dbReference>
<organism evidence="8 9">
    <name type="scientific">Fluviicola taffensis (strain DSM 16823 / NCIMB 13979 / RW262)</name>
    <dbReference type="NCBI Taxonomy" id="755732"/>
    <lineage>
        <taxon>Bacteria</taxon>
        <taxon>Pseudomonadati</taxon>
        <taxon>Bacteroidota</taxon>
        <taxon>Flavobacteriia</taxon>
        <taxon>Flavobacteriales</taxon>
        <taxon>Crocinitomicaceae</taxon>
        <taxon>Fluviicola</taxon>
    </lineage>
</organism>
<dbReference type="PANTHER" id="PTHR24421">
    <property type="entry name" value="NITRATE/NITRITE SENSOR PROTEIN NARX-RELATED"/>
    <property type="match status" value="1"/>
</dbReference>
<name>F2IBE2_FLUTR</name>
<evidence type="ECO:0000313" key="8">
    <source>
        <dbReference type="EMBL" id="AEA43228.1"/>
    </source>
</evidence>
<feature type="transmembrane region" description="Helical" evidence="6">
    <location>
        <begin position="12"/>
        <end position="37"/>
    </location>
</feature>